<dbReference type="Pfam" id="PF00364">
    <property type="entry name" value="Biotin_lipoyl"/>
    <property type="match status" value="1"/>
</dbReference>
<evidence type="ECO:0000256" key="6">
    <source>
        <dbReference type="ARBA" id="ARBA00023267"/>
    </source>
</evidence>
<dbReference type="SUPFAM" id="SSF52440">
    <property type="entry name" value="PreATP-grasp domain"/>
    <property type="match status" value="1"/>
</dbReference>
<evidence type="ECO:0000256" key="7">
    <source>
        <dbReference type="PROSITE-ProRule" id="PRU00409"/>
    </source>
</evidence>
<gene>
    <name evidence="11" type="ORF">HK107_07560</name>
</gene>
<proteinExistence type="predicted"/>
<dbReference type="GO" id="GO:0016874">
    <property type="term" value="F:ligase activity"/>
    <property type="evidence" value="ECO:0007669"/>
    <property type="project" value="UniProtKB-KW"/>
</dbReference>
<dbReference type="InterPro" id="IPR011761">
    <property type="entry name" value="ATP-grasp"/>
</dbReference>
<dbReference type="PANTHER" id="PTHR18866:SF33">
    <property type="entry name" value="METHYLCROTONOYL-COA CARBOXYLASE SUBUNIT ALPHA, MITOCHONDRIAL-RELATED"/>
    <property type="match status" value="1"/>
</dbReference>
<name>A0A7Y3W4W1_9PROT</name>
<dbReference type="PANTHER" id="PTHR18866">
    <property type="entry name" value="CARBOXYLASE:PYRUVATE/ACETYL-COA/PROPIONYL-COA CARBOXYLASE"/>
    <property type="match status" value="1"/>
</dbReference>
<sequence length="657" mass="69188">MAERFSSILVANRGEIALRVIRTAKELGYRTAAIASEADRDAPHAKAADEAVVIGPAPVGSSYLDMDRVISAAKESGAEAIHPGYGFLSENAAFAQRCADEGLVFIGPSPRAIELMGDKAGAKRAMLEAGVPCIPGYQGTDQSDEVFIAEAEKAGYPVMVKAAAGGGGRGMRLVRSASDLPAALADARSEAENAFGSGVLILEKAIEDGRHVEVQVFGDAHGSIIHLGERDCSLQRRHQKVIEEAPSPAVDADLRERMGRAACEAAAAVDYQGAGTVEFLLGEDGSFYFLEMNTRLQVEHPVTEEVTGLDLVALQLKVAQGKPLGLTQDDVKLCGHSIEARLYAEEPGAGFLPSTGPVKLWRAPAGVRTDAGIETGGEVTPHYDPMVAKVIATGASRDEAIRKLTKALEDTALIGPQTNRQFLRSLLKGEAFRTGDARTTTIDRSEAWKPEPARLQHLALAAAIIHARRRDENAAAASLPEELRGWASSEALYSSVVFAGEDDVAVRIAEAKGELVATLHDRSISVRFVSLGEDQGLALVDGTRIPFSFTVEGATIALATADQDLTLTDLTQVASGSGEAGGIGAVTAVMHGLVTEVFVTEGDRVEKGQRLAILEAMKMQHEVTAPVSGAISALPAAAGKQVAGGDLLLQIEPDTEE</sequence>
<dbReference type="FunFam" id="3.40.50.20:FF:000010">
    <property type="entry name" value="Propionyl-CoA carboxylase subunit alpha"/>
    <property type="match status" value="1"/>
</dbReference>
<dbReference type="PROSITE" id="PS00866">
    <property type="entry name" value="CPSASE_1"/>
    <property type="match status" value="1"/>
</dbReference>
<evidence type="ECO:0000313" key="12">
    <source>
        <dbReference type="Proteomes" id="UP000536835"/>
    </source>
</evidence>
<dbReference type="InterPro" id="IPR005479">
    <property type="entry name" value="CPAse_ATP-bd"/>
</dbReference>
<dbReference type="InterPro" id="IPR011054">
    <property type="entry name" value="Rudment_hybrid_motif"/>
</dbReference>
<feature type="domain" description="ATP-grasp" evidence="9">
    <location>
        <begin position="123"/>
        <end position="320"/>
    </location>
</feature>
<organism evidence="11 12">
    <name type="scientific">Parvularcula mediterranea</name>
    <dbReference type="NCBI Taxonomy" id="2732508"/>
    <lineage>
        <taxon>Bacteria</taxon>
        <taxon>Pseudomonadati</taxon>
        <taxon>Pseudomonadota</taxon>
        <taxon>Alphaproteobacteria</taxon>
        <taxon>Parvularculales</taxon>
        <taxon>Parvularculaceae</taxon>
        <taxon>Parvularcula</taxon>
    </lineage>
</organism>
<dbReference type="InterPro" id="IPR011764">
    <property type="entry name" value="Biotin_carboxylation_dom"/>
</dbReference>
<dbReference type="EMBL" id="JABFCX010000002">
    <property type="protein sequence ID" value="NNU16175.1"/>
    <property type="molecule type" value="Genomic_DNA"/>
</dbReference>
<dbReference type="GO" id="GO:0046872">
    <property type="term" value="F:metal ion binding"/>
    <property type="evidence" value="ECO:0007669"/>
    <property type="project" value="InterPro"/>
</dbReference>
<dbReference type="FunFam" id="2.40.50.100:FF:000003">
    <property type="entry name" value="Acetyl-CoA carboxylase biotin carboxyl carrier protein"/>
    <property type="match status" value="1"/>
</dbReference>
<keyword evidence="6" id="KW-0092">Biotin</keyword>
<dbReference type="FunFam" id="3.30.1490.20:FF:000003">
    <property type="entry name" value="acetyl-CoA carboxylase isoform X1"/>
    <property type="match status" value="1"/>
</dbReference>
<evidence type="ECO:0000259" key="9">
    <source>
        <dbReference type="PROSITE" id="PS50975"/>
    </source>
</evidence>
<dbReference type="PROSITE" id="PS00867">
    <property type="entry name" value="CPSASE_2"/>
    <property type="match status" value="1"/>
</dbReference>
<evidence type="ECO:0000256" key="4">
    <source>
        <dbReference type="ARBA" id="ARBA00022840"/>
    </source>
</evidence>
<dbReference type="GO" id="GO:0005524">
    <property type="term" value="F:ATP binding"/>
    <property type="evidence" value="ECO:0007669"/>
    <property type="project" value="UniProtKB-UniRule"/>
</dbReference>
<dbReference type="SMART" id="SM00878">
    <property type="entry name" value="Biotin_carb_C"/>
    <property type="match status" value="1"/>
</dbReference>
<evidence type="ECO:0000313" key="11">
    <source>
        <dbReference type="EMBL" id="NNU16175.1"/>
    </source>
</evidence>
<reference evidence="11 12" key="1">
    <citation type="submission" date="2020-05" db="EMBL/GenBank/DDBJ databases">
        <title>Parvularcula mediterraneae sp. nov., isolated from polypropylene straw from shallow seawater of the seashore of Laganas in Zakynthos island, Greece.</title>
        <authorList>
            <person name="Szabo I."/>
            <person name="Al-Omari J."/>
            <person name="Rado J."/>
            <person name="Szerdahelyi G.S."/>
        </authorList>
    </citation>
    <scope>NUCLEOTIDE SEQUENCE [LARGE SCALE GENOMIC DNA]</scope>
    <source>
        <strain evidence="11 12">ZS-1/3</strain>
    </source>
</reference>
<dbReference type="FunFam" id="3.30.470.20:FF:000028">
    <property type="entry name" value="Methylcrotonoyl-CoA carboxylase subunit alpha, mitochondrial"/>
    <property type="match status" value="1"/>
</dbReference>
<evidence type="ECO:0000256" key="3">
    <source>
        <dbReference type="ARBA" id="ARBA00022741"/>
    </source>
</evidence>
<dbReference type="Pfam" id="PF00289">
    <property type="entry name" value="Biotin_carb_N"/>
    <property type="match status" value="1"/>
</dbReference>
<keyword evidence="2" id="KW-0436">Ligase</keyword>
<dbReference type="InterPro" id="IPR016185">
    <property type="entry name" value="PreATP-grasp_dom_sf"/>
</dbReference>
<comment type="caution">
    <text evidence="11">The sequence shown here is derived from an EMBL/GenBank/DDBJ whole genome shotgun (WGS) entry which is preliminary data.</text>
</comment>
<dbReference type="InterPro" id="IPR001882">
    <property type="entry name" value="Biotin_BS"/>
</dbReference>
<dbReference type="InterPro" id="IPR000089">
    <property type="entry name" value="Biotin_lipoyl"/>
</dbReference>
<dbReference type="SUPFAM" id="SSF56059">
    <property type="entry name" value="Glutathione synthetase ATP-binding domain-like"/>
    <property type="match status" value="1"/>
</dbReference>
<dbReference type="PROSITE" id="PS50975">
    <property type="entry name" value="ATP_GRASP"/>
    <property type="match status" value="1"/>
</dbReference>
<dbReference type="AlphaFoldDB" id="A0A7Y3W4W1"/>
<dbReference type="PROSITE" id="PS00188">
    <property type="entry name" value="BIOTIN"/>
    <property type="match status" value="1"/>
</dbReference>
<dbReference type="InterPro" id="IPR005482">
    <property type="entry name" value="Biotin_COase_C"/>
</dbReference>
<evidence type="ECO:0000256" key="5">
    <source>
        <dbReference type="ARBA" id="ARBA00022946"/>
    </source>
</evidence>
<dbReference type="SUPFAM" id="SSF51246">
    <property type="entry name" value="Rudiment single hybrid motif"/>
    <property type="match status" value="1"/>
</dbReference>
<dbReference type="Gene3D" id="2.40.50.100">
    <property type="match status" value="1"/>
</dbReference>
<protein>
    <submittedName>
        <fullName evidence="11">Biotin/lipoyl-binding protein</fullName>
    </submittedName>
</protein>
<evidence type="ECO:0000256" key="2">
    <source>
        <dbReference type="ARBA" id="ARBA00022598"/>
    </source>
</evidence>
<dbReference type="Gene3D" id="3.30.470.20">
    <property type="entry name" value="ATP-grasp fold, B domain"/>
    <property type="match status" value="1"/>
</dbReference>
<accession>A0A7Y3W4W1</accession>
<keyword evidence="12" id="KW-1185">Reference proteome</keyword>
<dbReference type="PROSITE" id="PS50979">
    <property type="entry name" value="BC"/>
    <property type="match status" value="1"/>
</dbReference>
<feature type="domain" description="Biotin carboxylation" evidence="10">
    <location>
        <begin position="4"/>
        <end position="447"/>
    </location>
</feature>
<dbReference type="InterPro" id="IPR005481">
    <property type="entry name" value="BC-like_N"/>
</dbReference>
<keyword evidence="5" id="KW-0809">Transit peptide</keyword>
<dbReference type="InterPro" id="IPR011053">
    <property type="entry name" value="Single_hybrid_motif"/>
</dbReference>
<dbReference type="InterPro" id="IPR050856">
    <property type="entry name" value="Biotin_carboxylase_complex"/>
</dbReference>
<dbReference type="Pfam" id="PF02786">
    <property type="entry name" value="CPSase_L_D2"/>
    <property type="match status" value="1"/>
</dbReference>
<keyword evidence="4 7" id="KW-0067">ATP-binding</keyword>
<dbReference type="PROSITE" id="PS50968">
    <property type="entry name" value="BIOTINYL_LIPOYL"/>
    <property type="match status" value="1"/>
</dbReference>
<evidence type="ECO:0000259" key="10">
    <source>
        <dbReference type="PROSITE" id="PS50979"/>
    </source>
</evidence>
<dbReference type="Pfam" id="PF02785">
    <property type="entry name" value="Biotin_carb_C"/>
    <property type="match status" value="1"/>
</dbReference>
<dbReference type="CDD" id="cd06850">
    <property type="entry name" value="biotinyl_domain"/>
    <property type="match status" value="1"/>
</dbReference>
<keyword evidence="3 7" id="KW-0547">Nucleotide-binding</keyword>
<feature type="domain" description="Lipoyl-binding" evidence="8">
    <location>
        <begin position="577"/>
        <end position="652"/>
    </location>
</feature>
<dbReference type="Proteomes" id="UP000536835">
    <property type="component" value="Unassembled WGS sequence"/>
</dbReference>
<dbReference type="RefSeq" id="WP_173198186.1">
    <property type="nucleotide sequence ID" value="NZ_JABFCX010000002.1"/>
</dbReference>
<dbReference type="SUPFAM" id="SSF51230">
    <property type="entry name" value="Single hybrid motif"/>
    <property type="match status" value="1"/>
</dbReference>
<evidence type="ECO:0000256" key="1">
    <source>
        <dbReference type="ARBA" id="ARBA00001953"/>
    </source>
</evidence>
<evidence type="ECO:0000259" key="8">
    <source>
        <dbReference type="PROSITE" id="PS50968"/>
    </source>
</evidence>
<comment type="cofactor">
    <cofactor evidence="1">
        <name>biotin</name>
        <dbReference type="ChEBI" id="CHEBI:57586"/>
    </cofactor>
</comment>